<keyword evidence="1" id="KW-0472">Membrane</keyword>
<dbReference type="Pfam" id="PF20152">
    <property type="entry name" value="DUF6534"/>
    <property type="match status" value="1"/>
</dbReference>
<evidence type="ECO:0000259" key="2">
    <source>
        <dbReference type="Pfam" id="PF20152"/>
    </source>
</evidence>
<evidence type="ECO:0000313" key="4">
    <source>
        <dbReference type="Proteomes" id="UP000308652"/>
    </source>
</evidence>
<feature type="domain" description="DUF6534" evidence="2">
    <location>
        <begin position="12"/>
        <end position="74"/>
    </location>
</feature>
<evidence type="ECO:0000256" key="1">
    <source>
        <dbReference type="SAM" id="Phobius"/>
    </source>
</evidence>
<name>A0A5C3LK82_9AGAR</name>
<proteinExistence type="predicted"/>
<organism evidence="3 4">
    <name type="scientific">Crucibulum laeve</name>
    <dbReference type="NCBI Taxonomy" id="68775"/>
    <lineage>
        <taxon>Eukaryota</taxon>
        <taxon>Fungi</taxon>
        <taxon>Dikarya</taxon>
        <taxon>Basidiomycota</taxon>
        <taxon>Agaricomycotina</taxon>
        <taxon>Agaricomycetes</taxon>
        <taxon>Agaricomycetidae</taxon>
        <taxon>Agaricales</taxon>
        <taxon>Agaricineae</taxon>
        <taxon>Nidulariaceae</taxon>
        <taxon>Crucibulum</taxon>
    </lineage>
</organism>
<feature type="transmembrane region" description="Helical" evidence="1">
    <location>
        <begin position="20"/>
        <end position="45"/>
    </location>
</feature>
<keyword evidence="4" id="KW-1185">Reference proteome</keyword>
<keyword evidence="1" id="KW-0812">Transmembrane</keyword>
<dbReference type="AlphaFoldDB" id="A0A5C3LK82"/>
<keyword evidence="1" id="KW-1133">Transmembrane helix</keyword>
<reference evidence="3 4" key="1">
    <citation type="journal article" date="2019" name="Nat. Ecol. Evol.">
        <title>Megaphylogeny resolves global patterns of mushroom evolution.</title>
        <authorList>
            <person name="Varga T."/>
            <person name="Krizsan K."/>
            <person name="Foldi C."/>
            <person name="Dima B."/>
            <person name="Sanchez-Garcia M."/>
            <person name="Sanchez-Ramirez S."/>
            <person name="Szollosi G.J."/>
            <person name="Szarkandi J.G."/>
            <person name="Papp V."/>
            <person name="Albert L."/>
            <person name="Andreopoulos W."/>
            <person name="Angelini C."/>
            <person name="Antonin V."/>
            <person name="Barry K.W."/>
            <person name="Bougher N.L."/>
            <person name="Buchanan P."/>
            <person name="Buyck B."/>
            <person name="Bense V."/>
            <person name="Catcheside P."/>
            <person name="Chovatia M."/>
            <person name="Cooper J."/>
            <person name="Damon W."/>
            <person name="Desjardin D."/>
            <person name="Finy P."/>
            <person name="Geml J."/>
            <person name="Haridas S."/>
            <person name="Hughes K."/>
            <person name="Justo A."/>
            <person name="Karasinski D."/>
            <person name="Kautmanova I."/>
            <person name="Kiss B."/>
            <person name="Kocsube S."/>
            <person name="Kotiranta H."/>
            <person name="LaButti K.M."/>
            <person name="Lechner B.E."/>
            <person name="Liimatainen K."/>
            <person name="Lipzen A."/>
            <person name="Lukacs Z."/>
            <person name="Mihaltcheva S."/>
            <person name="Morgado L.N."/>
            <person name="Niskanen T."/>
            <person name="Noordeloos M.E."/>
            <person name="Ohm R.A."/>
            <person name="Ortiz-Santana B."/>
            <person name="Ovrebo C."/>
            <person name="Racz N."/>
            <person name="Riley R."/>
            <person name="Savchenko A."/>
            <person name="Shiryaev A."/>
            <person name="Soop K."/>
            <person name="Spirin V."/>
            <person name="Szebenyi C."/>
            <person name="Tomsovsky M."/>
            <person name="Tulloss R.E."/>
            <person name="Uehling J."/>
            <person name="Grigoriev I.V."/>
            <person name="Vagvolgyi C."/>
            <person name="Papp T."/>
            <person name="Martin F.M."/>
            <person name="Miettinen O."/>
            <person name="Hibbett D.S."/>
            <person name="Nagy L.G."/>
        </authorList>
    </citation>
    <scope>NUCLEOTIDE SEQUENCE [LARGE SCALE GENOMIC DNA]</scope>
    <source>
        <strain evidence="3 4">CBS 166.37</strain>
    </source>
</reference>
<accession>A0A5C3LK82</accession>
<sequence length="137" mass="14842">MSDRKSGMSVKSTEARLTRILKLSVATGSLTAFFAVLDLSLFFGLHKEGGYFVIPCVSLGKLYSNSMMALLNSRIQIIGGRNTVDSTMVDMEFPLGTRDNSINAPLKTWNNGGSHAVANSKIHQRELGGGVRLCLFS</sequence>
<evidence type="ECO:0000313" key="3">
    <source>
        <dbReference type="EMBL" id="TFK33125.1"/>
    </source>
</evidence>
<gene>
    <name evidence="3" type="ORF">BDQ12DRAFT_447194</name>
</gene>
<dbReference type="OrthoDB" id="3070057at2759"/>
<dbReference type="Proteomes" id="UP000308652">
    <property type="component" value="Unassembled WGS sequence"/>
</dbReference>
<dbReference type="InterPro" id="IPR045339">
    <property type="entry name" value="DUF6534"/>
</dbReference>
<protein>
    <recommendedName>
        <fullName evidence="2">DUF6534 domain-containing protein</fullName>
    </recommendedName>
</protein>
<dbReference type="EMBL" id="ML213654">
    <property type="protein sequence ID" value="TFK33125.1"/>
    <property type="molecule type" value="Genomic_DNA"/>
</dbReference>